<dbReference type="RefSeq" id="WP_143937717.1">
    <property type="nucleotide sequence ID" value="NZ_VKKG01000002.1"/>
</dbReference>
<keyword evidence="15" id="KW-1185">Reference proteome</keyword>
<dbReference type="AlphaFoldDB" id="A0A553K2A7"/>
<evidence type="ECO:0000256" key="1">
    <source>
        <dbReference type="ARBA" id="ARBA00007532"/>
    </source>
</evidence>
<evidence type="ECO:0000256" key="8">
    <source>
        <dbReference type="PIRSR" id="PIRSR000350-2"/>
    </source>
</evidence>
<name>A0A553K2A7_9ACTN</name>
<keyword evidence="4 11" id="KW-0560">Oxidoreductase</keyword>
<dbReference type="Proteomes" id="UP000317638">
    <property type="component" value="Unassembled WGS sequence"/>
</dbReference>
<feature type="binding site" evidence="9">
    <location>
        <position position="51"/>
    </location>
    <ligand>
        <name>FAD</name>
        <dbReference type="ChEBI" id="CHEBI:57692"/>
    </ligand>
</feature>
<keyword evidence="9" id="KW-0547">Nucleotide-binding</keyword>
<protein>
    <submittedName>
        <fullName evidence="14">Dihydrolipoyl dehydrogenase</fullName>
    </submittedName>
</protein>
<feature type="active site" description="Proton acceptor" evidence="8">
    <location>
        <position position="442"/>
    </location>
</feature>
<comment type="cofactor">
    <cofactor evidence="9">
        <name>FAD</name>
        <dbReference type="ChEBI" id="CHEBI:57692"/>
    </cofactor>
    <text evidence="9">Binds 1 FAD per subunit.</text>
</comment>
<dbReference type="PROSITE" id="PS00076">
    <property type="entry name" value="PYRIDINE_REDOX_1"/>
    <property type="match status" value="1"/>
</dbReference>
<evidence type="ECO:0000259" key="13">
    <source>
        <dbReference type="Pfam" id="PF07992"/>
    </source>
</evidence>
<keyword evidence="3 9" id="KW-0274">FAD</keyword>
<dbReference type="FunFam" id="3.30.390.30:FF:000001">
    <property type="entry name" value="Dihydrolipoyl dehydrogenase"/>
    <property type="match status" value="1"/>
</dbReference>
<evidence type="ECO:0000256" key="11">
    <source>
        <dbReference type="RuleBase" id="RU003691"/>
    </source>
</evidence>
<dbReference type="InterPro" id="IPR012999">
    <property type="entry name" value="Pyr_OxRdtase_I_AS"/>
</dbReference>
<dbReference type="InterPro" id="IPR036188">
    <property type="entry name" value="FAD/NAD-bd_sf"/>
</dbReference>
<dbReference type="Gene3D" id="3.50.50.60">
    <property type="entry name" value="FAD/NAD(P)-binding domain"/>
    <property type="match status" value="2"/>
</dbReference>
<feature type="domain" description="Pyridine nucleotide-disulphide oxidoreductase dimerisation" evidence="12">
    <location>
        <begin position="342"/>
        <end position="452"/>
    </location>
</feature>
<dbReference type="OrthoDB" id="4763248at2"/>
<feature type="binding site" evidence="9">
    <location>
        <position position="114"/>
    </location>
    <ligand>
        <name>FAD</name>
        <dbReference type="ChEBI" id="CHEBI:57692"/>
    </ligand>
</feature>
<comment type="similarity">
    <text evidence="1 11">Belongs to the class-I pyridine nucleotide-disulfide oxidoreductase family.</text>
</comment>
<evidence type="ECO:0000256" key="7">
    <source>
        <dbReference type="ARBA" id="ARBA00023284"/>
    </source>
</evidence>
<dbReference type="Pfam" id="PF07992">
    <property type="entry name" value="Pyr_redox_2"/>
    <property type="match status" value="1"/>
</dbReference>
<feature type="binding site" evidence="9">
    <location>
        <begin position="177"/>
        <end position="184"/>
    </location>
    <ligand>
        <name>NAD(+)</name>
        <dbReference type="ChEBI" id="CHEBI:57540"/>
    </ligand>
</feature>
<dbReference type="SUPFAM" id="SSF55424">
    <property type="entry name" value="FAD/NAD-linked reductases, dimerisation (C-terminal) domain"/>
    <property type="match status" value="1"/>
</dbReference>
<dbReference type="PANTHER" id="PTHR22912">
    <property type="entry name" value="DISULFIDE OXIDOREDUCTASE"/>
    <property type="match status" value="1"/>
</dbReference>
<dbReference type="InterPro" id="IPR050151">
    <property type="entry name" value="Class-I_Pyr_Nuc-Dis_Oxidored"/>
</dbReference>
<evidence type="ECO:0000259" key="12">
    <source>
        <dbReference type="Pfam" id="PF02852"/>
    </source>
</evidence>
<dbReference type="GO" id="GO:0004148">
    <property type="term" value="F:dihydrolipoyl dehydrogenase (NADH) activity"/>
    <property type="evidence" value="ECO:0007669"/>
    <property type="project" value="TreeGrafter"/>
</dbReference>
<evidence type="ECO:0000313" key="14">
    <source>
        <dbReference type="EMBL" id="TRY18825.1"/>
    </source>
</evidence>
<evidence type="ECO:0000256" key="3">
    <source>
        <dbReference type="ARBA" id="ARBA00022827"/>
    </source>
</evidence>
<reference evidence="14 15" key="1">
    <citation type="submission" date="2019-07" db="EMBL/GenBank/DDBJ databases">
        <authorList>
            <person name="Zhou L.-Y."/>
        </authorList>
    </citation>
    <scope>NUCLEOTIDE SEQUENCE [LARGE SCALE GENOMIC DNA]</scope>
    <source>
        <strain evidence="14 15">YIM 101269</strain>
    </source>
</reference>
<keyword evidence="7 11" id="KW-0676">Redox-active center</keyword>
<accession>A0A553K2A7</accession>
<dbReference type="PANTHER" id="PTHR22912:SF217">
    <property type="entry name" value="DIHYDROLIPOYL DEHYDROGENASE"/>
    <property type="match status" value="1"/>
</dbReference>
<feature type="domain" description="FAD/NAD(P)-binding" evidence="13">
    <location>
        <begin position="5"/>
        <end position="316"/>
    </location>
</feature>
<feature type="binding site" evidence="9">
    <location>
        <position position="200"/>
    </location>
    <ligand>
        <name>NAD(+)</name>
        <dbReference type="ChEBI" id="CHEBI:57540"/>
    </ligand>
</feature>
<dbReference type="PRINTS" id="PR00411">
    <property type="entry name" value="PNDRDTASEI"/>
</dbReference>
<dbReference type="Pfam" id="PF02852">
    <property type="entry name" value="Pyr_redox_dim"/>
    <property type="match status" value="1"/>
</dbReference>
<evidence type="ECO:0000256" key="10">
    <source>
        <dbReference type="PIRSR" id="PIRSR000350-4"/>
    </source>
</evidence>
<feature type="binding site" evidence="9">
    <location>
        <position position="301"/>
    </location>
    <ligand>
        <name>FAD</name>
        <dbReference type="ChEBI" id="CHEBI:57692"/>
    </ligand>
</feature>
<dbReference type="InterPro" id="IPR016156">
    <property type="entry name" value="FAD/NAD-linked_Rdtase_dimer_sf"/>
</dbReference>
<evidence type="ECO:0000256" key="9">
    <source>
        <dbReference type="PIRSR" id="PIRSR000350-3"/>
    </source>
</evidence>
<evidence type="ECO:0000313" key="15">
    <source>
        <dbReference type="Proteomes" id="UP000317638"/>
    </source>
</evidence>
<dbReference type="EMBL" id="VKKG01000002">
    <property type="protein sequence ID" value="TRY18825.1"/>
    <property type="molecule type" value="Genomic_DNA"/>
</dbReference>
<dbReference type="PRINTS" id="PR00368">
    <property type="entry name" value="FADPNR"/>
</dbReference>
<keyword evidence="5 9" id="KW-0520">NAD</keyword>
<dbReference type="PIRSF" id="PIRSF000350">
    <property type="entry name" value="Mercury_reductase_MerA"/>
    <property type="match status" value="1"/>
</dbReference>
<dbReference type="InterPro" id="IPR004099">
    <property type="entry name" value="Pyr_nucl-diS_OxRdtase_dimer"/>
</dbReference>
<dbReference type="GO" id="GO:0006103">
    <property type="term" value="P:2-oxoglutarate metabolic process"/>
    <property type="evidence" value="ECO:0007669"/>
    <property type="project" value="TreeGrafter"/>
</dbReference>
<organism evidence="14 15">
    <name type="scientific">Tessaracoccus rhinocerotis</name>
    <dbReference type="NCBI Taxonomy" id="1689449"/>
    <lineage>
        <taxon>Bacteria</taxon>
        <taxon>Bacillati</taxon>
        <taxon>Actinomycetota</taxon>
        <taxon>Actinomycetes</taxon>
        <taxon>Propionibacteriales</taxon>
        <taxon>Propionibacteriaceae</taxon>
        <taxon>Tessaracoccus</taxon>
    </lineage>
</organism>
<proteinExistence type="inferred from homology"/>
<dbReference type="GO" id="GO:0050660">
    <property type="term" value="F:flavin adenine dinucleotide binding"/>
    <property type="evidence" value="ECO:0007669"/>
    <property type="project" value="TreeGrafter"/>
</dbReference>
<evidence type="ECO:0000256" key="2">
    <source>
        <dbReference type="ARBA" id="ARBA00022630"/>
    </source>
</evidence>
<feature type="binding site" evidence="9">
    <location>
        <position position="263"/>
    </location>
    <ligand>
        <name>NAD(+)</name>
        <dbReference type="ChEBI" id="CHEBI:57540"/>
    </ligand>
</feature>
<keyword evidence="6" id="KW-1015">Disulfide bond</keyword>
<gene>
    <name evidence="14" type="ORF">FOJ82_06855</name>
</gene>
<feature type="disulfide bond" description="Redox-active" evidence="10">
    <location>
        <begin position="42"/>
        <end position="47"/>
    </location>
</feature>
<sequence length="465" mass="48900">MTERHDVAILGAGSAGYATALRAAQLGLGVVMVDRGPVGGTCLHRGCIPTKAWLHAADVRRTVAAAPSFGISAQGGDVDAARVREYAEQVVGGLHKGLEGLLRSRNVEVVPGDGRLVVDELGPGIDLDGSILRARNIVVATGAEPVTLGLPVDGERIITSEHALRLQRLPRRAVVIGGGVIGVEFASMWNDLGVEVTLVEALPRLLPTEEPDLSEILARQLGRRGIDLRLGAAVEGARATDDGVEVTVGGEALSSDLVLVAVGRRPNVAPVAETELRLDGAHVAVDEFLATSQRGVFAVGDLVKGPQLAHRGYAHGMFVAERIAQLEGRFPGVPVLPKDRDIARITYSSPQVASVGMTTEQARSVGEVETADFHLRGNGRALILRAPGEREPGLVRIIRRKGGEIVGVHAIGDDVAELITEGALLVNWRATPEDVRDVVHPHPTLGEALAEANLQLAGAALHMHG</sequence>
<evidence type="ECO:0000256" key="6">
    <source>
        <dbReference type="ARBA" id="ARBA00023157"/>
    </source>
</evidence>
<dbReference type="Gene3D" id="3.30.390.30">
    <property type="match status" value="1"/>
</dbReference>
<comment type="caution">
    <text evidence="14">The sequence shown here is derived from an EMBL/GenBank/DDBJ whole genome shotgun (WGS) entry which is preliminary data.</text>
</comment>
<keyword evidence="2 11" id="KW-0285">Flavoprotein</keyword>
<dbReference type="InterPro" id="IPR023753">
    <property type="entry name" value="FAD/NAD-binding_dom"/>
</dbReference>
<evidence type="ECO:0000256" key="5">
    <source>
        <dbReference type="ARBA" id="ARBA00023027"/>
    </source>
</evidence>
<evidence type="ECO:0000256" key="4">
    <source>
        <dbReference type="ARBA" id="ARBA00023002"/>
    </source>
</evidence>
<dbReference type="SUPFAM" id="SSF51905">
    <property type="entry name" value="FAD/NAD(P)-binding domain"/>
    <property type="match status" value="1"/>
</dbReference>
<dbReference type="InterPro" id="IPR001100">
    <property type="entry name" value="Pyr_nuc-diS_OxRdtase"/>
</dbReference>